<reference evidence="2" key="1">
    <citation type="submission" date="2025-08" db="UniProtKB">
        <authorList>
            <consortium name="Ensembl"/>
        </authorList>
    </citation>
    <scope>IDENTIFICATION</scope>
</reference>
<dbReference type="Proteomes" id="UP000261480">
    <property type="component" value="Unplaced"/>
</dbReference>
<proteinExistence type="predicted"/>
<evidence type="ECO:0000256" key="1">
    <source>
        <dbReference type="SAM" id="MobiDB-lite"/>
    </source>
</evidence>
<feature type="region of interest" description="Disordered" evidence="1">
    <location>
        <begin position="1"/>
        <end position="80"/>
    </location>
</feature>
<dbReference type="AlphaFoldDB" id="A0A3B3XCC7"/>
<accession>A0A3B3XCC7</accession>
<reference evidence="2" key="2">
    <citation type="submission" date="2025-09" db="UniProtKB">
        <authorList>
            <consortium name="Ensembl"/>
        </authorList>
    </citation>
    <scope>IDENTIFICATION</scope>
</reference>
<evidence type="ECO:0000313" key="2">
    <source>
        <dbReference type="Ensembl" id="ENSPMEP00000012721.1"/>
    </source>
</evidence>
<keyword evidence="3" id="KW-1185">Reference proteome</keyword>
<sequence length="187" mass="19790">MEEPAEPRGSGGVQSLLGWQECLVETPGQEVETPGQEVETTGQEVETTGQEEVETSGQEVEIPGQEVETTGQEEETPGQEVTALPTLGIPMVRGSLYPNPRPNSTICSWAALRTSSRATTSSALTPADKRTHRLPACGVTCVTVATPASILVSSLPDCRSLSDSFSRVITSSSSPSEKITSTWRITG</sequence>
<dbReference type="Ensembl" id="ENSPMET00000020229.1">
    <property type="protein sequence ID" value="ENSPMEP00000012721.1"/>
    <property type="gene ID" value="ENSPMEG00000014950.1"/>
</dbReference>
<feature type="compositionally biased region" description="Low complexity" evidence="1">
    <location>
        <begin position="35"/>
        <end position="48"/>
    </location>
</feature>
<protein>
    <submittedName>
        <fullName evidence="2">Uncharacterized protein</fullName>
    </submittedName>
</protein>
<evidence type="ECO:0000313" key="3">
    <source>
        <dbReference type="Proteomes" id="UP000261480"/>
    </source>
</evidence>
<organism evidence="2 3">
    <name type="scientific">Poecilia mexicana</name>
    <dbReference type="NCBI Taxonomy" id="48701"/>
    <lineage>
        <taxon>Eukaryota</taxon>
        <taxon>Metazoa</taxon>
        <taxon>Chordata</taxon>
        <taxon>Craniata</taxon>
        <taxon>Vertebrata</taxon>
        <taxon>Euteleostomi</taxon>
        <taxon>Actinopterygii</taxon>
        <taxon>Neopterygii</taxon>
        <taxon>Teleostei</taxon>
        <taxon>Neoteleostei</taxon>
        <taxon>Acanthomorphata</taxon>
        <taxon>Ovalentaria</taxon>
        <taxon>Atherinomorphae</taxon>
        <taxon>Cyprinodontiformes</taxon>
        <taxon>Poeciliidae</taxon>
        <taxon>Poeciliinae</taxon>
        <taxon>Poecilia</taxon>
    </lineage>
</organism>
<feature type="compositionally biased region" description="Low complexity" evidence="1">
    <location>
        <begin position="55"/>
        <end position="70"/>
    </location>
</feature>
<name>A0A3B3XCC7_9TELE</name>